<dbReference type="Proteomes" id="UP000325013">
    <property type="component" value="Unassembled WGS sequence"/>
</dbReference>
<name>A0A5C8G6W2_9SPIR</name>
<comment type="caution">
    <text evidence="1">The sequence shown here is derived from an EMBL/GenBank/DDBJ whole genome shotgun (WGS) entry which is preliminary data.</text>
</comment>
<proteinExistence type="predicted"/>
<dbReference type="AlphaFoldDB" id="A0A5C8G6W2"/>
<accession>A0A5C8G6W2</accession>
<organism evidence="1 2">
    <name type="scientific">Brachyspira aalborgi</name>
    <dbReference type="NCBI Taxonomy" id="29522"/>
    <lineage>
        <taxon>Bacteria</taxon>
        <taxon>Pseudomonadati</taxon>
        <taxon>Spirochaetota</taxon>
        <taxon>Spirochaetia</taxon>
        <taxon>Brachyspirales</taxon>
        <taxon>Brachyspiraceae</taxon>
        <taxon>Brachyspira</taxon>
    </lineage>
</organism>
<evidence type="ECO:0000313" key="2">
    <source>
        <dbReference type="Proteomes" id="UP000325013"/>
    </source>
</evidence>
<gene>
    <name evidence="1" type="ORF">EPJ67_02740</name>
</gene>
<sequence length="236" mass="28269">MKVNGNNITINSAAAQLIELKKFKFKDNDLKKDLNYWLGFFTTKDMEEYMSEIVKEKPIMEEAHKRYNNFIRSRLMMSEYEKKEIYQYDKQITLEEKRREGIKERNYSIAKTFNYKYIKLNYIKYFKINMNNNCPICNNNDNISLYAKSNYDIKNINDYSFSSRKNPEYMHHTLMKCNDCDILYSVDIEDKENLFNLYKKANFDSKSLANLASITYIQYLDKYLFNGGGGCLKIWL</sequence>
<reference evidence="1 2" key="1">
    <citation type="journal article" date="1992" name="Lakartidningen">
        <title>[Penicillin V and not amoxicillin is the first choice preparation in acute otitis].</title>
        <authorList>
            <person name="Kamme C."/>
            <person name="Lundgren K."/>
            <person name="Prellner K."/>
        </authorList>
    </citation>
    <scope>NUCLEOTIDE SEQUENCE [LARGE SCALE GENOMIC DNA]</scope>
    <source>
        <strain evidence="1 2">PC2777IV</strain>
    </source>
</reference>
<protein>
    <submittedName>
        <fullName evidence="1">Uncharacterized protein</fullName>
    </submittedName>
</protein>
<evidence type="ECO:0000313" key="1">
    <source>
        <dbReference type="EMBL" id="TXJ57594.1"/>
    </source>
</evidence>
<dbReference type="EMBL" id="SAYJ01000011">
    <property type="protein sequence ID" value="TXJ57594.1"/>
    <property type="molecule type" value="Genomic_DNA"/>
</dbReference>